<dbReference type="Proteomes" id="UP001219518">
    <property type="component" value="Unassembled WGS sequence"/>
</dbReference>
<gene>
    <name evidence="1" type="ORF">KUF71_005441</name>
</gene>
<evidence type="ECO:0000313" key="1">
    <source>
        <dbReference type="EMBL" id="KAK3914645.1"/>
    </source>
</evidence>
<name>A0AAE1LCP8_9NEOP</name>
<protein>
    <submittedName>
        <fullName evidence="1">Protocadherin-12</fullName>
    </submittedName>
</protein>
<reference evidence="1" key="2">
    <citation type="journal article" date="2023" name="BMC Genomics">
        <title>Pest status, molecular evolution, and epigenetic factors derived from the genome assembly of Frankliniella fusca, a thysanopteran phytovirus vector.</title>
        <authorList>
            <person name="Catto M.A."/>
            <person name="Labadie P.E."/>
            <person name="Jacobson A.L."/>
            <person name="Kennedy G.G."/>
            <person name="Srinivasan R."/>
            <person name="Hunt B.G."/>
        </authorList>
    </citation>
    <scope>NUCLEOTIDE SEQUENCE</scope>
    <source>
        <strain evidence="1">PL_HMW_Pooled</strain>
    </source>
</reference>
<evidence type="ECO:0000313" key="2">
    <source>
        <dbReference type="Proteomes" id="UP001219518"/>
    </source>
</evidence>
<proteinExistence type="predicted"/>
<organism evidence="1 2">
    <name type="scientific">Frankliniella fusca</name>
    <dbReference type="NCBI Taxonomy" id="407009"/>
    <lineage>
        <taxon>Eukaryota</taxon>
        <taxon>Metazoa</taxon>
        <taxon>Ecdysozoa</taxon>
        <taxon>Arthropoda</taxon>
        <taxon>Hexapoda</taxon>
        <taxon>Insecta</taxon>
        <taxon>Pterygota</taxon>
        <taxon>Neoptera</taxon>
        <taxon>Paraneoptera</taxon>
        <taxon>Thysanoptera</taxon>
        <taxon>Terebrantia</taxon>
        <taxon>Thripoidea</taxon>
        <taxon>Thripidae</taxon>
        <taxon>Frankliniella</taxon>
    </lineage>
</organism>
<reference evidence="1" key="1">
    <citation type="submission" date="2021-07" db="EMBL/GenBank/DDBJ databases">
        <authorList>
            <person name="Catto M.A."/>
            <person name="Jacobson A."/>
            <person name="Kennedy G."/>
            <person name="Labadie P."/>
            <person name="Hunt B.G."/>
            <person name="Srinivasan R."/>
        </authorList>
    </citation>
    <scope>NUCLEOTIDE SEQUENCE</scope>
    <source>
        <strain evidence="1">PL_HMW_Pooled</strain>
        <tissue evidence="1">Head</tissue>
    </source>
</reference>
<keyword evidence="2" id="KW-1185">Reference proteome</keyword>
<dbReference type="EMBL" id="JAHWGI010000383">
    <property type="protein sequence ID" value="KAK3914645.1"/>
    <property type="molecule type" value="Genomic_DNA"/>
</dbReference>
<sequence>MTACIVKGERMMDAWSEGVFMGICSEWRPLKPQVAYLRAWILVQSFNFTSASLTAAAYATKLETKFSIEEEKGGLRDKIPILKLYESIPCKLKKEDCLSNY</sequence>
<dbReference type="AlphaFoldDB" id="A0AAE1LCP8"/>
<comment type="caution">
    <text evidence="1">The sequence shown here is derived from an EMBL/GenBank/DDBJ whole genome shotgun (WGS) entry which is preliminary data.</text>
</comment>
<accession>A0AAE1LCP8</accession>